<gene>
    <name evidence="1" type="ORF">SCALOS_LOCUS1776</name>
</gene>
<protein>
    <submittedName>
        <fullName evidence="1">5064_t:CDS:1</fullName>
    </submittedName>
</protein>
<comment type="caution">
    <text evidence="1">The sequence shown here is derived from an EMBL/GenBank/DDBJ whole genome shotgun (WGS) entry which is preliminary data.</text>
</comment>
<dbReference type="EMBL" id="CAJVPM010001337">
    <property type="protein sequence ID" value="CAG8464922.1"/>
    <property type="molecule type" value="Genomic_DNA"/>
</dbReference>
<accession>A0ACA9KC61</accession>
<evidence type="ECO:0000313" key="1">
    <source>
        <dbReference type="EMBL" id="CAG8464922.1"/>
    </source>
</evidence>
<name>A0ACA9KC61_9GLOM</name>
<evidence type="ECO:0000313" key="2">
    <source>
        <dbReference type="Proteomes" id="UP000789860"/>
    </source>
</evidence>
<proteinExistence type="predicted"/>
<keyword evidence="2" id="KW-1185">Reference proteome</keyword>
<organism evidence="1 2">
    <name type="scientific">Scutellospora calospora</name>
    <dbReference type="NCBI Taxonomy" id="85575"/>
    <lineage>
        <taxon>Eukaryota</taxon>
        <taxon>Fungi</taxon>
        <taxon>Fungi incertae sedis</taxon>
        <taxon>Mucoromycota</taxon>
        <taxon>Glomeromycotina</taxon>
        <taxon>Glomeromycetes</taxon>
        <taxon>Diversisporales</taxon>
        <taxon>Gigasporaceae</taxon>
        <taxon>Scutellospora</taxon>
    </lineage>
</organism>
<reference evidence="1" key="1">
    <citation type="submission" date="2021-06" db="EMBL/GenBank/DDBJ databases">
        <authorList>
            <person name="Kallberg Y."/>
            <person name="Tangrot J."/>
            <person name="Rosling A."/>
        </authorList>
    </citation>
    <scope>NUCLEOTIDE SEQUENCE</scope>
    <source>
        <strain evidence="1">AU212A</strain>
    </source>
</reference>
<dbReference type="Proteomes" id="UP000789860">
    <property type="component" value="Unassembled WGS sequence"/>
</dbReference>
<sequence length="77" mass="9317">MDNKQILKKLNEIKKILDSCNRNKINEALDWEPYKDAAEKLVKEIIEKRELAEEITYYQSQGNKEKNDFDIFFKRSY</sequence>